<dbReference type="FunFam" id="3.50.50.60:FF:000159">
    <property type="entry name" value="Dimethylaniline monooxygenase [N-oxide-forming]"/>
    <property type="match status" value="1"/>
</dbReference>
<accession>A0AA35P685</accession>
<evidence type="ECO:0000313" key="25">
    <source>
        <dbReference type="Proteomes" id="UP001178461"/>
    </source>
</evidence>
<feature type="transmembrane region" description="Helical" evidence="23">
    <location>
        <begin position="1640"/>
        <end position="1661"/>
    </location>
</feature>
<evidence type="ECO:0000256" key="1">
    <source>
        <dbReference type="ARBA" id="ARBA00001974"/>
    </source>
</evidence>
<keyword evidence="13 22" id="KW-0560">Oxidoreductase</keyword>
<evidence type="ECO:0000256" key="14">
    <source>
        <dbReference type="ARBA" id="ARBA00023033"/>
    </source>
</evidence>
<dbReference type="GO" id="GO:0005789">
    <property type="term" value="C:endoplasmic reticulum membrane"/>
    <property type="evidence" value="ECO:0007669"/>
    <property type="project" value="UniProtKB-SubCell"/>
</dbReference>
<dbReference type="Gene3D" id="3.50.50.60">
    <property type="entry name" value="FAD/NAD(P)-binding domain"/>
    <property type="match status" value="5"/>
</dbReference>
<dbReference type="Pfam" id="PF00743">
    <property type="entry name" value="FMO-like"/>
    <property type="match status" value="3"/>
</dbReference>
<keyword evidence="8" id="KW-0256">Endoplasmic reticulum</keyword>
<evidence type="ECO:0000256" key="15">
    <source>
        <dbReference type="ARBA" id="ARBA00023136"/>
    </source>
</evidence>
<sequence length="1662" mass="188502">MRTGSRQDWKKRSSKQGKVTMVKTVAVIGAGVSGLASIKCCLDEGLEPTCFERSDGIGGLWRFTESAEEGRASIYHSVFTNSCKEMMCFPDFPFPEEFPNYMHNSKLQEYIQLYAKHFDLVKYIKFKTLVSKIRKRPDYPVTGQWEVVIEKDGKVESVVFDAVMICSGHHVYPNIPKNSFPGIEKFKGRVFHSRDYKGPEKFKGKKVLVIGLGNSGCDIAVELSATASQVYLSSRSGSWVMSRVWDNGYPWDMVVISRFETFLRNTLPTAISDWLYVKQMNRWFKHENYGLMPLHRTLRKEPVFNDDLPSRIACGTVVVKPNVKEFRETSAIFQDGTAQEGLDYVIFATGYSFAYPFMEDESIIKCRNDQVTLYKSIVPPLLEKPTLAVIGLVQSLGAAIPTADLQARWAVRVFKGLCKLPPQNSMMDDIDEKMGKKLKWYGQSDTIQTDYVVYMDELASSIGVKPNIPVLFLTDPKLALQVYFGPCSPYQFRLSGPGKWDGARDAILTQWDRTLKATRTRAHLRYKSRYCLNKTDALLRQLPHAPGSTCKGESAKKKRIEAVPRAPGTKGIQKLACLLGMNHYLALERDNLLNPSNRGSQGTMAKKVAIIGAGVSGLTSIKGCLEEGLEPTCFEQSSDIGGLWRFTEKVEENRASIYNSVVTNSSKEMSCFSDFPMPDHFPNFLHNSKFLEYLRLYAKHFGLLKYIRFKTTVISLEKSQDYSTTGQWTMVTETDGKQESFIFDAVMICTGHQIEAYTPVEFFPGFEKFRGNYFHSRNYKNPDGFNGKTVVIIGMGNSAADIAVEICRKAKKVFLSTRGGTWVMSRVYDNGYPWDTIFHTRFNDLIRNSVPWFLLKWMTERKMNQWFSHENYGLVPRNRSLMKEPVFNDDLPSRILCGAVMVKPLIKEFTESSVIFEDGTVEENVDIAIFATGYTVAFPFLDKSVIKVEDNRVPLYKHVFPLHLEKPTLAVIGLIQPLGPIMPTAELQARWATRVFKGLSLLPSESTMVADTTKRNEKRIKWFGTSRSQSIQTDFIEYLDELAALTGAKPNLFRLLLRDPKLALTIFFGPCSPFQFRLMGPGKWAGARNAILTQTQRIIKPTKTRTVGNSSSNALLSLLKILGFLALLVAVFLSIAQVVKLRNHGQESSDCWGRRLEPTCFERSDDIGGVWRFTEDVEEGRASLYRSVVSNTCKEMSAFADFPYPEDFPVFLPHAKLLEYLRMYTKHFDLQRHIQFKSTVISVRKCPDFSATGQWDVVTETDGKQKSAIFDAVMVCIGYLADPSVPLKSFPGLDKFKGQYFHSRYYKSPEVFKDKTVLVIGMGNSGTDIAVEATQTAKKVMLSTERGAWVISRVFDNGYPWDMVFLTRFMNIVRNILPGRFTGWLIENRVSQWFNHANYGLIPKDRTVMREPLLNDEIPSCIITGKLSVRPEVKEFRENAVVFVNAPGAEEVDVVVFATGYKASFPFIDESIVKVENQQASLYKYIFPPRLEKPTLAFIGFLRPLGAVMPVVETQARWVTRIFNGLCKLPPVTEMMEEVNEKKKNKRNWFGLSFDEVLKTDCLVYMDQLASYIGIKPSVPALLLQDPELALKIFFGPCSAYQFRLSGPGKWDGARNAIMTQWERTVKPTRIRVVEDSGSFLTYLMKVLAIFAIFVGIFFSFN</sequence>
<keyword evidence="15 23" id="KW-0472">Membrane</keyword>
<dbReference type="InterPro" id="IPR000960">
    <property type="entry name" value="Flavin_mOase"/>
</dbReference>
<evidence type="ECO:0000256" key="23">
    <source>
        <dbReference type="SAM" id="Phobius"/>
    </source>
</evidence>
<comment type="function">
    <text evidence="17">Broad spectrum monooxygenase that catalyzes the oxygenation of a wide variety of nitrogen- and sulfur-containing compounds including xenobiotics. Catalyzes the S-oxygenation of hypotaurine to produce taurine, an organic osmolyte involved in cell volume regulation as well as a variety of cytoprotective and developmental processes. In vitro, catalyzes the N-oxygenation of trimethylamine (TMA) to produce trimethylamine N-oxide (TMAO) and could therefore participate to the detoxification of this compound that is generated by the action of gut microbiota from dietary precursors such as choline, choline containing compounds, betaine or L-carnitine.</text>
</comment>
<evidence type="ECO:0000256" key="7">
    <source>
        <dbReference type="ARBA" id="ARBA00022692"/>
    </source>
</evidence>
<evidence type="ECO:0000313" key="24">
    <source>
        <dbReference type="EMBL" id="CAI5776544.1"/>
    </source>
</evidence>
<evidence type="ECO:0000256" key="9">
    <source>
        <dbReference type="ARBA" id="ARBA00022827"/>
    </source>
</evidence>
<evidence type="ECO:0000256" key="13">
    <source>
        <dbReference type="ARBA" id="ARBA00023002"/>
    </source>
</evidence>
<evidence type="ECO:0000256" key="11">
    <source>
        <dbReference type="ARBA" id="ARBA00022857"/>
    </source>
</evidence>
<dbReference type="GO" id="GO:0004499">
    <property type="term" value="F:N,N-dimethylaniline monooxygenase activity"/>
    <property type="evidence" value="ECO:0007669"/>
    <property type="project" value="InterPro"/>
</dbReference>
<dbReference type="SUPFAM" id="SSF51905">
    <property type="entry name" value="FAD/NAD(P)-binding domain"/>
    <property type="match status" value="6"/>
</dbReference>
<keyword evidence="14 22" id="KW-0503">Monooxygenase</keyword>
<comment type="subcellular location">
    <subcellularLocation>
        <location evidence="3">Endoplasmic reticulum membrane</location>
        <topology evidence="3">Single-pass membrane protein</topology>
    </subcellularLocation>
    <subcellularLocation>
        <location evidence="2">Microsome membrane</location>
        <topology evidence="2">Single-pass membrane protein</topology>
    </subcellularLocation>
</comment>
<evidence type="ECO:0000256" key="8">
    <source>
        <dbReference type="ARBA" id="ARBA00022824"/>
    </source>
</evidence>
<dbReference type="FunFam" id="3.50.50.60:FF:000073">
    <property type="entry name" value="Dimethylaniline monooxygenase [N-oxide-forming]"/>
    <property type="match status" value="2"/>
</dbReference>
<evidence type="ECO:0000256" key="19">
    <source>
        <dbReference type="ARBA" id="ARBA00048041"/>
    </source>
</evidence>
<dbReference type="PANTHER" id="PTHR23023">
    <property type="entry name" value="DIMETHYLANILINE MONOOXYGENASE"/>
    <property type="match status" value="1"/>
</dbReference>
<evidence type="ECO:0000256" key="4">
    <source>
        <dbReference type="ARBA" id="ARBA00005465"/>
    </source>
</evidence>
<evidence type="ECO:0000256" key="3">
    <source>
        <dbReference type="ARBA" id="ARBA00004389"/>
    </source>
</evidence>
<organism evidence="24 25">
    <name type="scientific">Podarcis lilfordi</name>
    <name type="common">Lilford's wall lizard</name>
    <dbReference type="NCBI Taxonomy" id="74358"/>
    <lineage>
        <taxon>Eukaryota</taxon>
        <taxon>Metazoa</taxon>
        <taxon>Chordata</taxon>
        <taxon>Craniata</taxon>
        <taxon>Vertebrata</taxon>
        <taxon>Euteleostomi</taxon>
        <taxon>Lepidosauria</taxon>
        <taxon>Squamata</taxon>
        <taxon>Bifurcata</taxon>
        <taxon>Unidentata</taxon>
        <taxon>Episquamata</taxon>
        <taxon>Laterata</taxon>
        <taxon>Lacertibaenia</taxon>
        <taxon>Lacertidae</taxon>
        <taxon>Podarcis</taxon>
    </lineage>
</organism>
<keyword evidence="11" id="KW-0521">NADP</keyword>
<comment type="similarity">
    <text evidence="5 22">Belongs to the FMO family.</text>
</comment>
<gene>
    <name evidence="24" type="ORF">PODLI_1B003361</name>
</gene>
<keyword evidence="12 23" id="KW-1133">Transmembrane helix</keyword>
<dbReference type="PRINTS" id="PR01121">
    <property type="entry name" value="FMOXYGENASE1"/>
</dbReference>
<dbReference type="InterPro" id="IPR020946">
    <property type="entry name" value="Flavin_mOase-like"/>
</dbReference>
<dbReference type="InterPro" id="IPR050346">
    <property type="entry name" value="FMO-like"/>
</dbReference>
<dbReference type="Proteomes" id="UP001178461">
    <property type="component" value="Chromosome 6"/>
</dbReference>
<evidence type="ECO:0000256" key="6">
    <source>
        <dbReference type="ARBA" id="ARBA00022630"/>
    </source>
</evidence>
<comment type="catalytic activity">
    <reaction evidence="19">
        <text>hypotaurine + NADPH + O2 + H(+) = taurine + NADP(+) + H2O</text>
        <dbReference type="Rhea" id="RHEA:69819"/>
        <dbReference type="ChEBI" id="CHEBI:15377"/>
        <dbReference type="ChEBI" id="CHEBI:15378"/>
        <dbReference type="ChEBI" id="CHEBI:15379"/>
        <dbReference type="ChEBI" id="CHEBI:57783"/>
        <dbReference type="ChEBI" id="CHEBI:57853"/>
        <dbReference type="ChEBI" id="CHEBI:58349"/>
        <dbReference type="ChEBI" id="CHEBI:507393"/>
        <dbReference type="EC" id="1.14.13.8"/>
    </reaction>
    <physiologicalReaction direction="left-to-right" evidence="19">
        <dbReference type="Rhea" id="RHEA:69820"/>
    </physiologicalReaction>
</comment>
<keyword evidence="16" id="KW-0325">Glycoprotein</keyword>
<evidence type="ECO:0000256" key="12">
    <source>
        <dbReference type="ARBA" id="ARBA00022989"/>
    </source>
</evidence>
<dbReference type="FunFam" id="3.50.50.60:FF:000279">
    <property type="entry name" value="Dimethylaniline monooxygenase [N-oxide-forming]"/>
    <property type="match status" value="1"/>
</dbReference>
<keyword evidence="7 23" id="KW-0812">Transmembrane</keyword>
<evidence type="ECO:0000256" key="16">
    <source>
        <dbReference type="ARBA" id="ARBA00023180"/>
    </source>
</evidence>
<evidence type="ECO:0000256" key="18">
    <source>
        <dbReference type="ARBA" id="ARBA00047338"/>
    </source>
</evidence>
<dbReference type="FunFam" id="3.50.50.60:FF:000042">
    <property type="entry name" value="Dimethylaniline monooxygenase [N-oxide-forming]"/>
    <property type="match status" value="2"/>
</dbReference>
<comment type="similarity">
    <text evidence="4">Belongs to the flavin monoamine oxidase family. FIG1 subfamily.</text>
</comment>
<dbReference type="EC" id="1.-.-.-" evidence="22"/>
<dbReference type="InterPro" id="IPR002253">
    <property type="entry name" value="Flavin_mOase_1"/>
</dbReference>
<dbReference type="GO" id="GO:0050661">
    <property type="term" value="F:NADP binding"/>
    <property type="evidence" value="ECO:0007669"/>
    <property type="project" value="InterPro"/>
</dbReference>
<dbReference type="FunFam" id="3.50.50.60:FF:000023">
    <property type="entry name" value="Dimethylaniline monooxygenase [N-oxide-forming]"/>
    <property type="match status" value="1"/>
</dbReference>
<dbReference type="GO" id="GO:0050660">
    <property type="term" value="F:flavin adenine dinucleotide binding"/>
    <property type="evidence" value="ECO:0007669"/>
    <property type="project" value="InterPro"/>
</dbReference>
<comment type="catalytic activity">
    <reaction evidence="20">
        <text>trimethylamine + NADPH + O2 = trimethylamine N-oxide + NADP(+) + H2O</text>
        <dbReference type="Rhea" id="RHEA:31979"/>
        <dbReference type="ChEBI" id="CHEBI:15377"/>
        <dbReference type="ChEBI" id="CHEBI:15379"/>
        <dbReference type="ChEBI" id="CHEBI:15724"/>
        <dbReference type="ChEBI" id="CHEBI:57783"/>
        <dbReference type="ChEBI" id="CHEBI:58349"/>
        <dbReference type="ChEBI" id="CHEBI:58389"/>
        <dbReference type="EC" id="1.14.13.148"/>
    </reaction>
    <physiologicalReaction direction="left-to-right" evidence="20">
        <dbReference type="Rhea" id="RHEA:31980"/>
    </physiologicalReaction>
</comment>
<dbReference type="InterPro" id="IPR036188">
    <property type="entry name" value="FAD/NAD-bd_sf"/>
</dbReference>
<comment type="catalytic activity">
    <reaction evidence="21">
        <text>N,N-dimethylaniline + NADPH + O2 + H(+) = N,N-dimethylaniline N-oxide + NADP(+) + H2O</text>
        <dbReference type="Rhea" id="RHEA:24468"/>
        <dbReference type="ChEBI" id="CHEBI:15377"/>
        <dbReference type="ChEBI" id="CHEBI:15378"/>
        <dbReference type="ChEBI" id="CHEBI:15379"/>
        <dbReference type="ChEBI" id="CHEBI:16269"/>
        <dbReference type="ChEBI" id="CHEBI:17735"/>
        <dbReference type="ChEBI" id="CHEBI:57783"/>
        <dbReference type="ChEBI" id="CHEBI:58349"/>
        <dbReference type="EC" id="1.14.13.8"/>
    </reaction>
    <physiologicalReaction direction="left-to-right" evidence="21">
        <dbReference type="Rhea" id="RHEA:24469"/>
    </physiologicalReaction>
</comment>
<keyword evidence="9 22" id="KW-0274">FAD</keyword>
<evidence type="ECO:0000256" key="17">
    <source>
        <dbReference type="ARBA" id="ARBA00045957"/>
    </source>
</evidence>
<dbReference type="GO" id="GO:0034899">
    <property type="term" value="F:trimethylamine monooxygenase activity"/>
    <property type="evidence" value="ECO:0007669"/>
    <property type="project" value="UniProtKB-EC"/>
</dbReference>
<comment type="catalytic activity">
    <reaction evidence="18">
        <text>hypotaurine + NADH + O2 + H(+) = taurine + NAD(+) + H2O</text>
        <dbReference type="Rhea" id="RHEA:74111"/>
        <dbReference type="ChEBI" id="CHEBI:15377"/>
        <dbReference type="ChEBI" id="CHEBI:15378"/>
        <dbReference type="ChEBI" id="CHEBI:15379"/>
        <dbReference type="ChEBI" id="CHEBI:57540"/>
        <dbReference type="ChEBI" id="CHEBI:57853"/>
        <dbReference type="ChEBI" id="CHEBI:57945"/>
        <dbReference type="ChEBI" id="CHEBI:507393"/>
        <dbReference type="EC" id="1.14.13.8"/>
    </reaction>
    <physiologicalReaction direction="left-to-right" evidence="18">
        <dbReference type="Rhea" id="RHEA:74112"/>
    </physiologicalReaction>
</comment>
<name>A0AA35P685_9SAUR</name>
<evidence type="ECO:0000256" key="21">
    <source>
        <dbReference type="ARBA" id="ARBA00049443"/>
    </source>
</evidence>
<keyword evidence="25" id="KW-1185">Reference proteome</keyword>
<reference evidence="24" key="1">
    <citation type="submission" date="2022-12" db="EMBL/GenBank/DDBJ databases">
        <authorList>
            <person name="Alioto T."/>
            <person name="Alioto T."/>
            <person name="Gomez Garrido J."/>
        </authorList>
    </citation>
    <scope>NUCLEOTIDE SEQUENCE</scope>
</reference>
<dbReference type="EMBL" id="OX395131">
    <property type="protein sequence ID" value="CAI5776544.1"/>
    <property type="molecule type" value="Genomic_DNA"/>
</dbReference>
<keyword evidence="10" id="KW-0492">Microsome</keyword>
<evidence type="ECO:0000256" key="10">
    <source>
        <dbReference type="ARBA" id="ARBA00022848"/>
    </source>
</evidence>
<evidence type="ECO:0000256" key="2">
    <source>
        <dbReference type="ARBA" id="ARBA00004111"/>
    </source>
</evidence>
<dbReference type="PRINTS" id="PR00370">
    <property type="entry name" value="FMOXYGENASE"/>
</dbReference>
<protein>
    <recommendedName>
        <fullName evidence="22">Flavin-containing monooxygenase</fullName>
        <ecNumber evidence="22">1.-.-.-</ecNumber>
    </recommendedName>
</protein>
<dbReference type="FunFam" id="3.50.50.60:FF:000409">
    <property type="entry name" value="Dimethylaniline monooxygenase [N-oxide-forming]"/>
    <property type="match status" value="1"/>
</dbReference>
<evidence type="ECO:0000256" key="22">
    <source>
        <dbReference type="RuleBase" id="RU361177"/>
    </source>
</evidence>
<proteinExistence type="inferred from homology"/>
<comment type="cofactor">
    <cofactor evidence="1 22">
        <name>FAD</name>
        <dbReference type="ChEBI" id="CHEBI:57692"/>
    </cofactor>
</comment>
<keyword evidence="6 22" id="KW-0285">Flavoprotein</keyword>
<evidence type="ECO:0000256" key="5">
    <source>
        <dbReference type="ARBA" id="ARBA00009183"/>
    </source>
</evidence>
<evidence type="ECO:0000256" key="20">
    <source>
        <dbReference type="ARBA" id="ARBA00048088"/>
    </source>
</evidence>